<accession>A0AAD7GUE4</accession>
<reference evidence="2" key="1">
    <citation type="submission" date="2023-03" db="EMBL/GenBank/DDBJ databases">
        <title>Massive genome expansion in bonnet fungi (Mycena s.s.) driven by repeated elements and novel gene families across ecological guilds.</title>
        <authorList>
            <consortium name="Lawrence Berkeley National Laboratory"/>
            <person name="Harder C.B."/>
            <person name="Miyauchi S."/>
            <person name="Viragh M."/>
            <person name="Kuo A."/>
            <person name="Thoen E."/>
            <person name="Andreopoulos B."/>
            <person name="Lu D."/>
            <person name="Skrede I."/>
            <person name="Drula E."/>
            <person name="Henrissat B."/>
            <person name="Morin E."/>
            <person name="Kohler A."/>
            <person name="Barry K."/>
            <person name="LaButti K."/>
            <person name="Morin E."/>
            <person name="Salamov A."/>
            <person name="Lipzen A."/>
            <person name="Mereny Z."/>
            <person name="Hegedus B."/>
            <person name="Baldrian P."/>
            <person name="Stursova M."/>
            <person name="Weitz H."/>
            <person name="Taylor A."/>
            <person name="Grigoriev I.V."/>
            <person name="Nagy L.G."/>
            <person name="Martin F."/>
            <person name="Kauserud H."/>
        </authorList>
    </citation>
    <scope>NUCLEOTIDE SEQUENCE</scope>
    <source>
        <strain evidence="2">CBHHK067</strain>
    </source>
</reference>
<evidence type="ECO:0000313" key="2">
    <source>
        <dbReference type="EMBL" id="KAJ7705409.1"/>
    </source>
</evidence>
<proteinExistence type="predicted"/>
<dbReference type="AlphaFoldDB" id="A0AAD7GUE4"/>
<feature type="compositionally biased region" description="Polar residues" evidence="1">
    <location>
        <begin position="44"/>
        <end position="65"/>
    </location>
</feature>
<dbReference type="EMBL" id="JARKIE010000008">
    <property type="protein sequence ID" value="KAJ7705409.1"/>
    <property type="molecule type" value="Genomic_DNA"/>
</dbReference>
<feature type="compositionally biased region" description="Basic and acidic residues" evidence="1">
    <location>
        <begin position="10"/>
        <end position="19"/>
    </location>
</feature>
<organism evidence="2 3">
    <name type="scientific">Mycena rosella</name>
    <name type="common">Pink bonnet</name>
    <name type="synonym">Agaricus rosellus</name>
    <dbReference type="NCBI Taxonomy" id="1033263"/>
    <lineage>
        <taxon>Eukaryota</taxon>
        <taxon>Fungi</taxon>
        <taxon>Dikarya</taxon>
        <taxon>Basidiomycota</taxon>
        <taxon>Agaricomycotina</taxon>
        <taxon>Agaricomycetes</taxon>
        <taxon>Agaricomycetidae</taxon>
        <taxon>Agaricales</taxon>
        <taxon>Marasmiineae</taxon>
        <taxon>Mycenaceae</taxon>
        <taxon>Mycena</taxon>
    </lineage>
</organism>
<dbReference type="Proteomes" id="UP001221757">
    <property type="component" value="Unassembled WGS sequence"/>
</dbReference>
<gene>
    <name evidence="2" type="ORF">B0H17DRAFT_1193095</name>
</gene>
<protein>
    <submittedName>
        <fullName evidence="2">Uncharacterized protein</fullName>
    </submittedName>
</protein>
<feature type="region of interest" description="Disordered" evidence="1">
    <location>
        <begin position="1"/>
        <end position="70"/>
    </location>
</feature>
<comment type="caution">
    <text evidence="2">The sequence shown here is derived from an EMBL/GenBank/DDBJ whole genome shotgun (WGS) entry which is preliminary data.</text>
</comment>
<keyword evidence="3" id="KW-1185">Reference proteome</keyword>
<evidence type="ECO:0000256" key="1">
    <source>
        <dbReference type="SAM" id="MobiDB-lite"/>
    </source>
</evidence>
<sequence length="351" mass="38602">MPSSRASTPKSDDEFRKTLDAMAQSSPVAPPQGLAKRNHRTMTQDDGSSDNENNNMSGETEQTPADTRPVVLPNQNIIAVAQRCASRKRLCVDQVAMVESFAKDNAAVREIKIFCHLVALENKVDKLVTTKAAYQVSPDLNVHFVDCAQLGLMIMVYKGQATTDVLLAILKTLRFDLPAGIENVPADWAKVSDVVKEALTQKRSKIKRKASSLKIQKTDKVHAPADQHQNIFNLTSAIVKGTKCSVNVVLCVRVALMRSVYLKHPGTNFWDKVDDRLAKIRKQAKGDASKIVKAFRQLLKADRETHGVDDYELDEEAVDDFQQQVDDVIDMDAVTSVVSGQGNAAASNDGE</sequence>
<evidence type="ECO:0000313" key="3">
    <source>
        <dbReference type="Proteomes" id="UP001221757"/>
    </source>
</evidence>
<name>A0AAD7GUE4_MYCRO</name>